<dbReference type="InterPro" id="IPR020578">
    <property type="entry name" value="Aminotrans_V_PyrdxlP_BS"/>
</dbReference>
<name>A0A2M9CDU2_9CELL</name>
<dbReference type="InterPro" id="IPR015421">
    <property type="entry name" value="PyrdxlP-dep_Trfase_major"/>
</dbReference>
<dbReference type="EC" id="2.8.1.7" evidence="3"/>
<dbReference type="Gene3D" id="1.10.260.50">
    <property type="match status" value="1"/>
</dbReference>
<dbReference type="PIRSF" id="PIRSF005572">
    <property type="entry name" value="NifS"/>
    <property type="match status" value="1"/>
</dbReference>
<evidence type="ECO:0000259" key="11">
    <source>
        <dbReference type="Pfam" id="PF00266"/>
    </source>
</evidence>
<dbReference type="GO" id="GO:0051536">
    <property type="term" value="F:iron-sulfur cluster binding"/>
    <property type="evidence" value="ECO:0007669"/>
    <property type="project" value="UniProtKB-KW"/>
</dbReference>
<accession>A0A2M9CDU2</accession>
<keyword evidence="6" id="KW-0663">Pyridoxal phosphate</keyword>
<keyword evidence="13" id="KW-1185">Reference proteome</keyword>
<evidence type="ECO:0000256" key="2">
    <source>
        <dbReference type="ARBA" id="ARBA00006490"/>
    </source>
</evidence>
<dbReference type="Pfam" id="PF00266">
    <property type="entry name" value="Aminotran_5"/>
    <property type="match status" value="1"/>
</dbReference>
<organism evidence="12 13">
    <name type="scientific">Sediminihabitans luteus</name>
    <dbReference type="NCBI Taxonomy" id="1138585"/>
    <lineage>
        <taxon>Bacteria</taxon>
        <taxon>Bacillati</taxon>
        <taxon>Actinomycetota</taxon>
        <taxon>Actinomycetes</taxon>
        <taxon>Micrococcales</taxon>
        <taxon>Cellulomonadaceae</taxon>
        <taxon>Sediminihabitans</taxon>
    </lineage>
</organism>
<evidence type="ECO:0000313" key="12">
    <source>
        <dbReference type="EMBL" id="PJJ70101.1"/>
    </source>
</evidence>
<keyword evidence="8" id="KW-0411">Iron-sulfur</keyword>
<dbReference type="PROSITE" id="PS00595">
    <property type="entry name" value="AA_TRANSFER_CLASS_5"/>
    <property type="match status" value="1"/>
</dbReference>
<keyword evidence="5" id="KW-0479">Metal-binding</keyword>
<protein>
    <recommendedName>
        <fullName evidence="3">cysteine desulfurase</fullName>
        <ecNumber evidence="3">2.8.1.7</ecNumber>
    </recommendedName>
</protein>
<evidence type="ECO:0000256" key="6">
    <source>
        <dbReference type="ARBA" id="ARBA00022898"/>
    </source>
</evidence>
<evidence type="ECO:0000256" key="3">
    <source>
        <dbReference type="ARBA" id="ARBA00012239"/>
    </source>
</evidence>
<evidence type="ECO:0000256" key="7">
    <source>
        <dbReference type="ARBA" id="ARBA00023004"/>
    </source>
</evidence>
<gene>
    <name evidence="12" type="ORF">CLV28_2579</name>
</gene>
<dbReference type="GO" id="GO:0046872">
    <property type="term" value="F:metal ion binding"/>
    <property type="evidence" value="ECO:0007669"/>
    <property type="project" value="UniProtKB-KW"/>
</dbReference>
<dbReference type="InterPro" id="IPR000192">
    <property type="entry name" value="Aminotrans_V_dom"/>
</dbReference>
<evidence type="ECO:0000256" key="8">
    <source>
        <dbReference type="ARBA" id="ARBA00023014"/>
    </source>
</evidence>
<dbReference type="InterPro" id="IPR015424">
    <property type="entry name" value="PyrdxlP-dep_Trfase"/>
</dbReference>
<dbReference type="InterPro" id="IPR016454">
    <property type="entry name" value="Cysteine_dSase"/>
</dbReference>
<dbReference type="InterPro" id="IPR015422">
    <property type="entry name" value="PyrdxlP-dep_Trfase_small"/>
</dbReference>
<dbReference type="Gene3D" id="3.40.640.10">
    <property type="entry name" value="Type I PLP-dependent aspartate aminotransferase-like (Major domain)"/>
    <property type="match status" value="1"/>
</dbReference>
<evidence type="ECO:0000313" key="13">
    <source>
        <dbReference type="Proteomes" id="UP000231693"/>
    </source>
</evidence>
<dbReference type="GO" id="GO:0031071">
    <property type="term" value="F:cysteine desulfurase activity"/>
    <property type="evidence" value="ECO:0007669"/>
    <property type="project" value="UniProtKB-EC"/>
</dbReference>
<dbReference type="Proteomes" id="UP000231693">
    <property type="component" value="Unassembled WGS sequence"/>
</dbReference>
<evidence type="ECO:0000256" key="5">
    <source>
        <dbReference type="ARBA" id="ARBA00022723"/>
    </source>
</evidence>
<comment type="catalytic activity">
    <reaction evidence="9">
        <text>(sulfur carrier)-H + L-cysteine = (sulfur carrier)-SH + L-alanine</text>
        <dbReference type="Rhea" id="RHEA:43892"/>
        <dbReference type="Rhea" id="RHEA-COMP:14737"/>
        <dbReference type="Rhea" id="RHEA-COMP:14739"/>
        <dbReference type="ChEBI" id="CHEBI:29917"/>
        <dbReference type="ChEBI" id="CHEBI:35235"/>
        <dbReference type="ChEBI" id="CHEBI:57972"/>
        <dbReference type="ChEBI" id="CHEBI:64428"/>
        <dbReference type="EC" id="2.8.1.7"/>
    </reaction>
</comment>
<evidence type="ECO:0000256" key="1">
    <source>
        <dbReference type="ARBA" id="ARBA00001933"/>
    </source>
</evidence>
<keyword evidence="7" id="KW-0408">Iron</keyword>
<evidence type="ECO:0000256" key="4">
    <source>
        <dbReference type="ARBA" id="ARBA00022679"/>
    </source>
</evidence>
<dbReference type="SUPFAM" id="SSF53383">
    <property type="entry name" value="PLP-dependent transferases"/>
    <property type="match status" value="1"/>
</dbReference>
<dbReference type="PANTHER" id="PTHR11601">
    <property type="entry name" value="CYSTEINE DESULFURYLASE FAMILY MEMBER"/>
    <property type="match status" value="1"/>
</dbReference>
<dbReference type="PANTHER" id="PTHR11601:SF34">
    <property type="entry name" value="CYSTEINE DESULFURASE"/>
    <property type="match status" value="1"/>
</dbReference>
<dbReference type="FunFam" id="3.40.640.10:FF:000084">
    <property type="entry name" value="IscS-like cysteine desulfurase"/>
    <property type="match status" value="1"/>
</dbReference>
<evidence type="ECO:0000256" key="9">
    <source>
        <dbReference type="ARBA" id="ARBA00050776"/>
    </source>
</evidence>
<dbReference type="Gene3D" id="3.90.1150.10">
    <property type="entry name" value="Aspartate Aminotransferase, domain 1"/>
    <property type="match status" value="1"/>
</dbReference>
<evidence type="ECO:0000256" key="10">
    <source>
        <dbReference type="RuleBase" id="RU004504"/>
    </source>
</evidence>
<keyword evidence="4" id="KW-0808">Transferase</keyword>
<comment type="similarity">
    <text evidence="2">Belongs to the class-V pyridoxal-phosphate-dependent aminotransferase family. NifS/IscS subfamily.</text>
</comment>
<dbReference type="AlphaFoldDB" id="A0A2M9CDU2"/>
<feature type="domain" description="Aminotransferase class V" evidence="11">
    <location>
        <begin position="22"/>
        <end position="391"/>
    </location>
</feature>
<reference evidence="12 13" key="1">
    <citation type="submission" date="2017-11" db="EMBL/GenBank/DDBJ databases">
        <title>Genomic Encyclopedia of Archaeal and Bacterial Type Strains, Phase II (KMG-II): From Individual Species to Whole Genera.</title>
        <authorList>
            <person name="Goeker M."/>
        </authorList>
    </citation>
    <scope>NUCLEOTIDE SEQUENCE [LARGE SCALE GENOMIC DNA]</scope>
    <source>
        <strain evidence="12 13">DSM 25478</strain>
    </source>
</reference>
<proteinExistence type="inferred from homology"/>
<sequence>MSGRSGFVDWSTVTTTPDAIAYLDHAATTPMSPAAVEAMLAELSRTGNASSLHSAGRAARRTVEEARESVAASLGARPSEVVFTAGGTESDNLAVKGLFWGRRTTEPARRRILVSAVEHHAVLDPAFWMAEHAGAEIVLLPVDAAGRVDLAALESELAAAPEETALVSLMWANNEVGTVQPVEAAVRAAHAHGVPVHSDAVQAAGRLALDFAASGLDAMTVSGHKVGGPVGVGALVATRGLPLTPVLHGGGQERAVRSGTLDTASIRAFAVALADAVATRDATATRLAALRDELVAGVRAAVPSAVLRGPAPGPERLPGNAHFTFPGCEGDSLLYLLDSAGVQTSTGSACQAGVPQPSHVLLAMGVDEADARGALRFSLGATSTHEDVAHLLRVLPGVVERASAAGLASAPARRGGAR</sequence>
<dbReference type="EMBL" id="PGFE01000004">
    <property type="protein sequence ID" value="PJJ70101.1"/>
    <property type="molecule type" value="Genomic_DNA"/>
</dbReference>
<comment type="cofactor">
    <cofactor evidence="1 10">
        <name>pyridoxal 5'-phosphate</name>
        <dbReference type="ChEBI" id="CHEBI:597326"/>
    </cofactor>
</comment>
<comment type="caution">
    <text evidence="12">The sequence shown here is derived from an EMBL/GenBank/DDBJ whole genome shotgun (WGS) entry which is preliminary data.</text>
</comment>